<evidence type="ECO:0000313" key="12">
    <source>
        <dbReference type="EMBL" id="RCK32894.1"/>
    </source>
</evidence>
<feature type="binding site" evidence="8">
    <location>
        <position position="79"/>
    </location>
    <ligand>
        <name>Mn(2+)</name>
        <dbReference type="ChEBI" id="CHEBI:29035"/>
    </ligand>
</feature>
<dbReference type="EMBL" id="JPWF01000014">
    <property type="protein sequence ID" value="RCK32894.1"/>
    <property type="molecule type" value="Genomic_DNA"/>
</dbReference>
<protein>
    <recommendedName>
        <fullName evidence="9">Superoxide dismutase</fullName>
        <ecNumber evidence="9">1.15.1.1</ecNumber>
    </recommendedName>
</protein>
<evidence type="ECO:0000256" key="7">
    <source>
        <dbReference type="ARBA" id="ARBA00047393"/>
    </source>
</evidence>
<dbReference type="PIRSF" id="PIRSF000349">
    <property type="entry name" value="SODismutase"/>
    <property type="match status" value="1"/>
</dbReference>
<feature type="binding site" evidence="8">
    <location>
        <position position="27"/>
    </location>
    <ligand>
        <name>Mn(2+)</name>
        <dbReference type="ChEBI" id="CHEBI:29035"/>
    </ligand>
</feature>
<dbReference type="FunFam" id="3.55.40.20:FF:000001">
    <property type="entry name" value="Superoxide dismutase"/>
    <property type="match status" value="1"/>
</dbReference>
<comment type="similarity">
    <text evidence="2 9">Belongs to the iron/manganese superoxide dismutase family.</text>
</comment>
<proteinExistence type="inferred from homology"/>
<comment type="function">
    <text evidence="6">Destroys superoxide anion radicals which are normally produced within the cells and which are toxic to biological systems. Catalyzes the dismutation of superoxide anion radicals into O2 and H2O2 by successive reduction and oxidation of the transition metal ion at the active site.</text>
</comment>
<dbReference type="Pfam" id="PF00081">
    <property type="entry name" value="Sod_Fe_N"/>
    <property type="match status" value="1"/>
</dbReference>
<dbReference type="SUPFAM" id="SSF46609">
    <property type="entry name" value="Fe,Mn superoxide dismutase (SOD), N-terminal domain"/>
    <property type="match status" value="1"/>
</dbReference>
<comment type="caution">
    <text evidence="12">The sequence shown here is derived from an EMBL/GenBank/DDBJ whole genome shotgun (WGS) entry which is preliminary data.</text>
</comment>
<dbReference type="Gene3D" id="1.10.287.990">
    <property type="entry name" value="Fe,Mn superoxide dismutase (SOD) domain"/>
    <property type="match status" value="1"/>
</dbReference>
<dbReference type="OrthoDB" id="9803125at2"/>
<feature type="binding site" evidence="8">
    <location>
        <position position="166"/>
    </location>
    <ligand>
        <name>Mn(2+)</name>
        <dbReference type="ChEBI" id="CHEBI:29035"/>
    </ligand>
</feature>
<comment type="catalytic activity">
    <reaction evidence="7">
        <text>2 superoxide + 2 H(+) = H2O2 + O2</text>
        <dbReference type="Rhea" id="RHEA:20696"/>
        <dbReference type="ChEBI" id="CHEBI:15378"/>
        <dbReference type="ChEBI" id="CHEBI:15379"/>
        <dbReference type="ChEBI" id="CHEBI:16240"/>
        <dbReference type="ChEBI" id="CHEBI:18421"/>
        <dbReference type="EC" id="1.15.1.1"/>
    </reaction>
    <physiologicalReaction direction="left-to-right" evidence="7">
        <dbReference type="Rhea" id="RHEA:20697"/>
    </physiologicalReaction>
</comment>
<keyword evidence="5" id="KW-0408">Iron</keyword>
<dbReference type="InterPro" id="IPR019831">
    <property type="entry name" value="Mn/Fe_SOD_N"/>
</dbReference>
<evidence type="ECO:0000259" key="11">
    <source>
        <dbReference type="Pfam" id="PF02777"/>
    </source>
</evidence>
<comment type="function">
    <text evidence="9">Destroys radicals which are normally produced within the cells and which are toxic to biological systems.</text>
</comment>
<evidence type="ECO:0000256" key="5">
    <source>
        <dbReference type="ARBA" id="ARBA00023004"/>
    </source>
</evidence>
<evidence type="ECO:0000256" key="8">
    <source>
        <dbReference type="PIRSR" id="PIRSR000349-1"/>
    </source>
</evidence>
<organism evidence="12 13">
    <name type="scientific">Thalassospira profundimaris</name>
    <dbReference type="NCBI Taxonomy" id="502049"/>
    <lineage>
        <taxon>Bacteria</taxon>
        <taxon>Pseudomonadati</taxon>
        <taxon>Pseudomonadota</taxon>
        <taxon>Alphaproteobacteria</taxon>
        <taxon>Rhodospirillales</taxon>
        <taxon>Thalassospiraceae</taxon>
        <taxon>Thalassospira</taxon>
    </lineage>
</organism>
<gene>
    <name evidence="12" type="ORF">TH19_18490</name>
</gene>
<dbReference type="Pfam" id="PF02777">
    <property type="entry name" value="Sod_Fe_C"/>
    <property type="match status" value="1"/>
</dbReference>
<feature type="domain" description="Manganese/iron superoxide dismutase N-terminal" evidence="10">
    <location>
        <begin position="3"/>
        <end position="87"/>
    </location>
</feature>
<dbReference type="PRINTS" id="PR01703">
    <property type="entry name" value="MNSODISMTASE"/>
</dbReference>
<dbReference type="EC" id="1.15.1.1" evidence="9"/>
<dbReference type="PROSITE" id="PS00088">
    <property type="entry name" value="SOD_MN"/>
    <property type="match status" value="1"/>
</dbReference>
<sequence>MAFELPALPYAYDALAPVMSSETLEFHHDKHHNAYVVNGNKLLEGSGLEGKSLEEIVVASYGDASKAGLFNNAAQHWNHIEFWQMMKGNGGGAIPGELEKKIVEDFGSVEAFKEAFIQAGVTQFGSGWCWLALDKSGKLVVTKTPNAENPLVHGQTPLLGCDVWEHSYYIDYRNARPDYVKAFLDSLVNWEYVAERFSKAG</sequence>
<name>A0A367W304_9PROT</name>
<dbReference type="InterPro" id="IPR036324">
    <property type="entry name" value="Mn/Fe_SOD_N_sf"/>
</dbReference>
<dbReference type="PANTHER" id="PTHR42769">
    <property type="entry name" value="SUPEROXIDE DISMUTASE"/>
    <property type="match status" value="1"/>
</dbReference>
<dbReference type="InterPro" id="IPR019833">
    <property type="entry name" value="Mn/Fe_SOD_BS"/>
</dbReference>
<dbReference type="GO" id="GO:0005737">
    <property type="term" value="C:cytoplasm"/>
    <property type="evidence" value="ECO:0007669"/>
    <property type="project" value="UniProtKB-ARBA"/>
</dbReference>
<dbReference type="SUPFAM" id="SSF54719">
    <property type="entry name" value="Fe,Mn superoxide dismutase (SOD), C-terminal domain"/>
    <property type="match status" value="1"/>
</dbReference>
<evidence type="ECO:0000259" key="10">
    <source>
        <dbReference type="Pfam" id="PF00081"/>
    </source>
</evidence>
<feature type="binding site" evidence="8">
    <location>
        <position position="162"/>
    </location>
    <ligand>
        <name>Mn(2+)</name>
        <dbReference type="ChEBI" id="CHEBI:29035"/>
    </ligand>
</feature>
<evidence type="ECO:0000256" key="6">
    <source>
        <dbReference type="ARBA" id="ARBA00024318"/>
    </source>
</evidence>
<dbReference type="GO" id="GO:0004784">
    <property type="term" value="F:superoxide dismutase activity"/>
    <property type="evidence" value="ECO:0007669"/>
    <property type="project" value="UniProtKB-EC"/>
</dbReference>
<evidence type="ECO:0000256" key="9">
    <source>
        <dbReference type="RuleBase" id="RU000414"/>
    </source>
</evidence>
<dbReference type="RefSeq" id="WP_114103738.1">
    <property type="nucleotide sequence ID" value="NZ_JPWF01000014.1"/>
</dbReference>
<evidence type="ECO:0000313" key="13">
    <source>
        <dbReference type="Proteomes" id="UP000253226"/>
    </source>
</evidence>
<dbReference type="PANTHER" id="PTHR42769:SF3">
    <property type="entry name" value="SUPEROXIDE DISMUTASE [FE] 2, CHLOROPLASTIC"/>
    <property type="match status" value="1"/>
</dbReference>
<dbReference type="Gene3D" id="3.55.40.20">
    <property type="entry name" value="Iron/manganese superoxide dismutase, C-terminal domain"/>
    <property type="match status" value="1"/>
</dbReference>
<comment type="cofactor">
    <cofactor evidence="1">
        <name>Fe(3+)</name>
        <dbReference type="ChEBI" id="CHEBI:29034"/>
    </cofactor>
</comment>
<accession>A0A367W304</accession>
<keyword evidence="4 9" id="KW-0560">Oxidoreductase</keyword>
<feature type="domain" description="Manganese/iron superoxide dismutase C-terminal" evidence="11">
    <location>
        <begin position="96"/>
        <end position="196"/>
    </location>
</feature>
<dbReference type="GO" id="GO:0046914">
    <property type="term" value="F:transition metal ion binding"/>
    <property type="evidence" value="ECO:0007669"/>
    <property type="project" value="UniProtKB-ARBA"/>
</dbReference>
<evidence type="ECO:0000256" key="1">
    <source>
        <dbReference type="ARBA" id="ARBA00001965"/>
    </source>
</evidence>
<dbReference type="InterPro" id="IPR001189">
    <property type="entry name" value="Mn/Fe_SOD"/>
</dbReference>
<dbReference type="FunFam" id="1.10.287.990:FF:000002">
    <property type="entry name" value="Superoxide dismutase"/>
    <property type="match status" value="1"/>
</dbReference>
<dbReference type="AlphaFoldDB" id="A0A367W304"/>
<evidence type="ECO:0000256" key="3">
    <source>
        <dbReference type="ARBA" id="ARBA00022723"/>
    </source>
</evidence>
<evidence type="ECO:0000256" key="4">
    <source>
        <dbReference type="ARBA" id="ARBA00023002"/>
    </source>
</evidence>
<dbReference type="InterPro" id="IPR019832">
    <property type="entry name" value="Mn/Fe_SOD_C"/>
</dbReference>
<reference evidence="12 13" key="1">
    <citation type="submission" date="2014-07" db="EMBL/GenBank/DDBJ databases">
        <title>Draft genome sequence of Thalassospira profundimaris 35.</title>
        <authorList>
            <person name="Lai Q."/>
            <person name="Shao Z."/>
        </authorList>
    </citation>
    <scope>NUCLEOTIDE SEQUENCE [LARGE SCALE GENOMIC DNA]</scope>
    <source>
        <strain evidence="12 13">35</strain>
    </source>
</reference>
<dbReference type="InterPro" id="IPR036314">
    <property type="entry name" value="SOD_C_sf"/>
</dbReference>
<dbReference type="Proteomes" id="UP000253226">
    <property type="component" value="Unassembled WGS sequence"/>
</dbReference>
<keyword evidence="3 8" id="KW-0479">Metal-binding</keyword>
<evidence type="ECO:0000256" key="2">
    <source>
        <dbReference type="ARBA" id="ARBA00008714"/>
    </source>
</evidence>